<evidence type="ECO:0000313" key="2">
    <source>
        <dbReference type="Proteomes" id="UP000285624"/>
    </source>
</evidence>
<sequence length="359" mass="39571">MLQRADLKTKQVTKSLPELHAFHAFHDGLNARVSTTNQLDGATFGEQAQLYKLKMPINGTLTIKVHRIEATFVEDEHRDKLHAVRFAFGKSEAQTKFRKHDAKIDETLTLHVKDAAADAQLTLEVLQKPKKSLVATQQPLADFQRTLLERKMTFTFGPKTAPNTVLLYFGVDWKPSDKTLAVFETHRPWFMRASYYYDTSKNVYNYTTSFRVVAPFARFGESTANTVLATVSGKTLYDIDEAWVGPGLESLDDKVDSTISSVATSLYNGQQFALKKKDEAVGAATTAVKKTGETAVKAKDYTTERVSTASSAVYNTVAGAADYTKTQVVHASSSTYGTVKGATFTVLSYVPVIGPKIAV</sequence>
<keyword evidence="2" id="KW-1185">Reference proteome</keyword>
<comment type="caution">
    <text evidence="1">The sequence shown here is derived from an EMBL/GenBank/DDBJ whole genome shotgun (WGS) entry which is preliminary data.</text>
</comment>
<dbReference type="AlphaFoldDB" id="A0A3R7JVH1"/>
<protein>
    <submittedName>
        <fullName evidence="1">Uncharacterized protein</fullName>
    </submittedName>
</protein>
<proteinExistence type="predicted"/>
<gene>
    <name evidence="1" type="ORF">BBO99_00008551</name>
</gene>
<reference evidence="1 2" key="1">
    <citation type="journal article" date="2019" name="Mol. Plant Pathol.">
        <title>Genome sequencing of oomycete isolates from Chile supports the New Zealand origin of Phytophthora kernoviae and makes available the first Nothophytophthora sp. genome.</title>
        <authorList>
            <person name="Studholme D.J."/>
            <person name="Panda P."/>
            <person name="Sanfuentes Von Stowasser E."/>
            <person name="Gonzalez M."/>
            <person name="Hill R."/>
            <person name="Sambles C."/>
            <person name="Grant M."/>
            <person name="Williams N.M."/>
            <person name="McDougal R.L."/>
        </authorList>
    </citation>
    <scope>NUCLEOTIDE SEQUENCE [LARGE SCALE GENOMIC DNA]</scope>
    <source>
        <strain evidence="1">Chile4</strain>
    </source>
</reference>
<dbReference type="EMBL" id="MBDN02000466">
    <property type="protein sequence ID" value="RLN75093.1"/>
    <property type="molecule type" value="Genomic_DNA"/>
</dbReference>
<accession>A0A3R7JVH1</accession>
<evidence type="ECO:0000313" key="1">
    <source>
        <dbReference type="EMBL" id="RLN75093.1"/>
    </source>
</evidence>
<organism evidence="1 2">
    <name type="scientific">Phytophthora kernoviae</name>
    <dbReference type="NCBI Taxonomy" id="325452"/>
    <lineage>
        <taxon>Eukaryota</taxon>
        <taxon>Sar</taxon>
        <taxon>Stramenopiles</taxon>
        <taxon>Oomycota</taxon>
        <taxon>Peronosporomycetes</taxon>
        <taxon>Peronosporales</taxon>
        <taxon>Peronosporaceae</taxon>
        <taxon>Phytophthora</taxon>
    </lineage>
</organism>
<name>A0A3R7JVH1_9STRA</name>
<dbReference type="Proteomes" id="UP000285624">
    <property type="component" value="Unassembled WGS sequence"/>
</dbReference>